<dbReference type="Gene3D" id="3.80.10.10">
    <property type="entry name" value="Ribonuclease Inhibitor"/>
    <property type="match status" value="1"/>
</dbReference>
<evidence type="ECO:0000313" key="2">
    <source>
        <dbReference type="Proteomes" id="UP001162164"/>
    </source>
</evidence>
<dbReference type="EMBL" id="JAPWTJ010000189">
    <property type="protein sequence ID" value="KAJ8981330.1"/>
    <property type="molecule type" value="Genomic_DNA"/>
</dbReference>
<gene>
    <name evidence="1" type="ORF">NQ317_015970</name>
</gene>
<comment type="caution">
    <text evidence="1">The sequence shown here is derived from an EMBL/GenBank/DDBJ whole genome shotgun (WGS) entry which is preliminary data.</text>
</comment>
<evidence type="ECO:0000313" key="1">
    <source>
        <dbReference type="EMBL" id="KAJ8981330.1"/>
    </source>
</evidence>
<accession>A0ABQ9JT91</accession>
<sequence>MSPKIAVLPLNYLCLKVISNQLIYALADEEGKHYETVNRYLSGATHEVLQDLLQIILSSVNLDASIRFNCLEVLLREDVRKLDTGIFPRFYWNDILRIISQKGKRLQHLNLKGVWVRDYPEILSKLIRHLRCLKTLVIPHMADDDVIDTILSLKKLTVLDICGEASYTVGGIRKLKSDTIRVLDIGDFGKLDLCQEEISGYELVAELIEHLPNLSSLRIYSFTGSALLLLYKNNPNFKTKLKYLHDTGTTLDIMEGIINLCPNLESIHMDGPSPGVLEKLTKLKKLNCLKLTKANMEELLRYLRESGSQLQVLKLNHNKNFSLDMSELCLHLPNLQTLECFQMKLTFSNSGAYFMSLQNVELLYCDMTDHLLRYILTNAPFLKRIVVGCVVNMTDGDIFRLCAECDFGCLEELWFSCARSLTVTSVELLMGHCPKLNVVGQLSGWDVHQEELDYLRAVIAATNTDLTLLPVGAGCP</sequence>
<protein>
    <submittedName>
        <fullName evidence="1">Uncharacterized protein</fullName>
    </submittedName>
</protein>
<dbReference type="Proteomes" id="UP001162164">
    <property type="component" value="Unassembled WGS sequence"/>
</dbReference>
<organism evidence="1 2">
    <name type="scientific">Molorchus minor</name>
    <dbReference type="NCBI Taxonomy" id="1323400"/>
    <lineage>
        <taxon>Eukaryota</taxon>
        <taxon>Metazoa</taxon>
        <taxon>Ecdysozoa</taxon>
        <taxon>Arthropoda</taxon>
        <taxon>Hexapoda</taxon>
        <taxon>Insecta</taxon>
        <taxon>Pterygota</taxon>
        <taxon>Neoptera</taxon>
        <taxon>Endopterygota</taxon>
        <taxon>Coleoptera</taxon>
        <taxon>Polyphaga</taxon>
        <taxon>Cucujiformia</taxon>
        <taxon>Chrysomeloidea</taxon>
        <taxon>Cerambycidae</taxon>
        <taxon>Lamiinae</taxon>
        <taxon>Monochamini</taxon>
        <taxon>Molorchus</taxon>
    </lineage>
</organism>
<dbReference type="InterPro" id="IPR032675">
    <property type="entry name" value="LRR_dom_sf"/>
</dbReference>
<reference evidence="1" key="1">
    <citation type="journal article" date="2023" name="Insect Mol. Biol.">
        <title>Genome sequencing provides insights into the evolution of gene families encoding plant cell wall-degrading enzymes in longhorned beetles.</title>
        <authorList>
            <person name="Shin N.R."/>
            <person name="Okamura Y."/>
            <person name="Kirsch R."/>
            <person name="Pauchet Y."/>
        </authorList>
    </citation>
    <scope>NUCLEOTIDE SEQUENCE</scope>
    <source>
        <strain evidence="1">MMC_N1</strain>
    </source>
</reference>
<proteinExistence type="predicted"/>
<name>A0ABQ9JT91_9CUCU</name>
<keyword evidence="2" id="KW-1185">Reference proteome</keyword>
<dbReference type="SUPFAM" id="SSF52047">
    <property type="entry name" value="RNI-like"/>
    <property type="match status" value="1"/>
</dbReference>